<dbReference type="OrthoDB" id="9811395at2"/>
<accession>A0A4V1M6K8</accession>
<keyword evidence="7" id="KW-1185">Reference proteome</keyword>
<evidence type="ECO:0000259" key="5">
    <source>
        <dbReference type="PROSITE" id="PS51007"/>
    </source>
</evidence>
<evidence type="ECO:0000256" key="4">
    <source>
        <dbReference type="PROSITE-ProRule" id="PRU00433"/>
    </source>
</evidence>
<dbReference type="InterPro" id="IPR003468">
    <property type="entry name" value="Cyt_c_oxidase_monohaem-su/FixO"/>
</dbReference>
<evidence type="ECO:0000313" key="6">
    <source>
        <dbReference type="EMBL" id="RXK55749.1"/>
    </source>
</evidence>
<dbReference type="Pfam" id="PF02433">
    <property type="entry name" value="FixO"/>
    <property type="match status" value="1"/>
</dbReference>
<name>A0A4V1M6K8_9BACT</name>
<dbReference type="GO" id="GO:0020037">
    <property type="term" value="F:heme binding"/>
    <property type="evidence" value="ECO:0007669"/>
    <property type="project" value="InterPro"/>
</dbReference>
<sequence>MKNGLIIFLGVFATLAVSWAGLLLGAHKQIGSLPQFKDPIEQTLNPAPLSGIADQGRLVYQDLGCATCHTQQVRYAGFGADIERKWGERGSFARDYIREQSVLIGSSRLGPDLRNVAARPYASAEFFHGLLYAPESVAPGTNMPAHKFLYEVRSLNGSQSSYKALKLSGTHAPAEGSEVVPTYRAEALVAYLMSLKDTYNYPDEQGLNAPAPAKEGGH</sequence>
<reference evidence="6 7" key="1">
    <citation type="submission" date="2019-01" db="EMBL/GenBank/DDBJ databases">
        <title>Lacunisphaera sp. strain TWA-58.</title>
        <authorList>
            <person name="Chen W.-M."/>
        </authorList>
    </citation>
    <scope>NUCLEOTIDE SEQUENCE [LARGE SCALE GENOMIC DNA]</scope>
    <source>
        <strain evidence="6 7">TWA-58</strain>
    </source>
</reference>
<dbReference type="EMBL" id="SDHX01000001">
    <property type="protein sequence ID" value="RXK55749.1"/>
    <property type="molecule type" value="Genomic_DNA"/>
</dbReference>
<keyword evidence="2 4" id="KW-0479">Metal-binding</keyword>
<comment type="caution">
    <text evidence="6">The sequence shown here is derived from an EMBL/GenBank/DDBJ whole genome shotgun (WGS) entry which is preliminary data.</text>
</comment>
<organism evidence="6 7">
    <name type="scientific">Oleiharenicola lentus</name>
    <dbReference type="NCBI Taxonomy" id="2508720"/>
    <lineage>
        <taxon>Bacteria</taxon>
        <taxon>Pseudomonadati</taxon>
        <taxon>Verrucomicrobiota</taxon>
        <taxon>Opitutia</taxon>
        <taxon>Opitutales</taxon>
        <taxon>Opitutaceae</taxon>
        <taxon>Oleiharenicola</taxon>
    </lineage>
</organism>
<dbReference type="InterPro" id="IPR009056">
    <property type="entry name" value="Cyt_c-like_dom"/>
</dbReference>
<dbReference type="GO" id="GO:0009055">
    <property type="term" value="F:electron transfer activity"/>
    <property type="evidence" value="ECO:0007669"/>
    <property type="project" value="InterPro"/>
</dbReference>
<dbReference type="SUPFAM" id="SSF46626">
    <property type="entry name" value="Cytochrome c"/>
    <property type="match status" value="1"/>
</dbReference>
<keyword evidence="3 4" id="KW-0408">Iron</keyword>
<dbReference type="RefSeq" id="WP_129047114.1">
    <property type="nucleotide sequence ID" value="NZ_SDHX01000001.1"/>
</dbReference>
<evidence type="ECO:0000256" key="3">
    <source>
        <dbReference type="ARBA" id="ARBA00023004"/>
    </source>
</evidence>
<gene>
    <name evidence="6" type="ORF">ESB00_07650</name>
</gene>
<keyword evidence="1 4" id="KW-0349">Heme</keyword>
<evidence type="ECO:0000313" key="7">
    <source>
        <dbReference type="Proteomes" id="UP000290218"/>
    </source>
</evidence>
<dbReference type="GO" id="GO:0046872">
    <property type="term" value="F:metal ion binding"/>
    <property type="evidence" value="ECO:0007669"/>
    <property type="project" value="UniProtKB-KW"/>
</dbReference>
<feature type="domain" description="Cytochrome c" evidence="5">
    <location>
        <begin position="51"/>
        <end position="196"/>
    </location>
</feature>
<evidence type="ECO:0000256" key="2">
    <source>
        <dbReference type="ARBA" id="ARBA00022723"/>
    </source>
</evidence>
<dbReference type="Gene3D" id="1.10.760.10">
    <property type="entry name" value="Cytochrome c-like domain"/>
    <property type="match status" value="1"/>
</dbReference>
<dbReference type="Proteomes" id="UP000290218">
    <property type="component" value="Unassembled WGS sequence"/>
</dbReference>
<dbReference type="PROSITE" id="PS51007">
    <property type="entry name" value="CYTC"/>
    <property type="match status" value="1"/>
</dbReference>
<evidence type="ECO:0000256" key="1">
    <source>
        <dbReference type="ARBA" id="ARBA00022617"/>
    </source>
</evidence>
<dbReference type="InterPro" id="IPR036909">
    <property type="entry name" value="Cyt_c-like_dom_sf"/>
</dbReference>
<dbReference type="AlphaFoldDB" id="A0A4V1M6K8"/>
<proteinExistence type="predicted"/>
<protein>
    <submittedName>
        <fullName evidence="6">Cytochrome-c oxidase</fullName>
    </submittedName>
</protein>